<reference evidence="1 2" key="1">
    <citation type="submission" date="2018-07" db="EMBL/GenBank/DDBJ databases">
        <title>Genome sequence of Rhodococcus rhodnii ATCC 35071 from Rhodnius prolixus.</title>
        <authorList>
            <person name="Patel V."/>
            <person name="Vogel K.J."/>
        </authorList>
    </citation>
    <scope>NUCLEOTIDE SEQUENCE [LARGE SCALE GENOMIC DNA]</scope>
    <source>
        <strain evidence="1 2">ATCC 35071</strain>
    </source>
</reference>
<gene>
    <name evidence="1" type="ORF">DW322_14775</name>
</gene>
<accession>A0A6P2CJ85</accession>
<sequence>MSAVVKTAAEPVSVGECSRHVIASLVIASPRNDHVLVGVLAPPIAVEWLDWTSGPPRGRDDRPVRALVHEDEVR</sequence>
<protein>
    <submittedName>
        <fullName evidence="1">Uncharacterized protein</fullName>
    </submittedName>
</protein>
<evidence type="ECO:0000313" key="2">
    <source>
        <dbReference type="Proteomes" id="UP000471120"/>
    </source>
</evidence>
<organism evidence="1 2">
    <name type="scientific">Rhodococcus rhodnii</name>
    <dbReference type="NCBI Taxonomy" id="38312"/>
    <lineage>
        <taxon>Bacteria</taxon>
        <taxon>Bacillati</taxon>
        <taxon>Actinomycetota</taxon>
        <taxon>Actinomycetes</taxon>
        <taxon>Mycobacteriales</taxon>
        <taxon>Nocardiaceae</taxon>
        <taxon>Rhodococcus</taxon>
    </lineage>
</organism>
<dbReference type="Proteomes" id="UP000471120">
    <property type="component" value="Unassembled WGS sequence"/>
</dbReference>
<dbReference type="AlphaFoldDB" id="A0A6P2CJ85"/>
<name>A0A6P2CJ85_9NOCA</name>
<dbReference type="EMBL" id="QRCM01000001">
    <property type="protein sequence ID" value="TXG91246.1"/>
    <property type="molecule type" value="Genomic_DNA"/>
</dbReference>
<proteinExistence type="predicted"/>
<comment type="caution">
    <text evidence="1">The sequence shown here is derived from an EMBL/GenBank/DDBJ whole genome shotgun (WGS) entry which is preliminary data.</text>
</comment>
<evidence type="ECO:0000313" key="1">
    <source>
        <dbReference type="EMBL" id="TXG91246.1"/>
    </source>
</evidence>